<dbReference type="EMBL" id="RWGY01000007">
    <property type="protein sequence ID" value="TVU40577.1"/>
    <property type="molecule type" value="Genomic_DNA"/>
</dbReference>
<evidence type="ECO:0000259" key="4">
    <source>
        <dbReference type="PROSITE" id="PS50127"/>
    </source>
</evidence>
<keyword evidence="1" id="KW-0808">Transferase</keyword>
<accession>A0A5J9VY64</accession>
<evidence type="ECO:0000256" key="2">
    <source>
        <dbReference type="ARBA" id="ARBA00022786"/>
    </source>
</evidence>
<dbReference type="Pfam" id="PF23044">
    <property type="entry name" value="SH3-C_UBE2O"/>
    <property type="match status" value="1"/>
</dbReference>
<dbReference type="InterPro" id="IPR016135">
    <property type="entry name" value="UBQ-conjugating_enzyme/RWD"/>
</dbReference>
<dbReference type="Gene3D" id="3.10.110.10">
    <property type="entry name" value="Ubiquitin Conjugating Enzyme"/>
    <property type="match status" value="1"/>
</dbReference>
<protein>
    <recommendedName>
        <fullName evidence="4">UBC core domain-containing protein</fullName>
    </recommendedName>
</protein>
<dbReference type="Proteomes" id="UP000324897">
    <property type="component" value="Chromosome 4"/>
</dbReference>
<dbReference type="InterPro" id="IPR057733">
    <property type="entry name" value="UBE2O-like_SH3-B"/>
</dbReference>
<evidence type="ECO:0000313" key="5">
    <source>
        <dbReference type="EMBL" id="TVU40577.1"/>
    </source>
</evidence>
<dbReference type="InterPro" id="IPR000608">
    <property type="entry name" value="UBC"/>
</dbReference>
<keyword evidence="6" id="KW-1185">Reference proteome</keyword>
<dbReference type="Pfam" id="PF00179">
    <property type="entry name" value="UQ_con"/>
    <property type="match status" value="1"/>
</dbReference>
<organism evidence="5 6">
    <name type="scientific">Eragrostis curvula</name>
    <name type="common">weeping love grass</name>
    <dbReference type="NCBI Taxonomy" id="38414"/>
    <lineage>
        <taxon>Eukaryota</taxon>
        <taxon>Viridiplantae</taxon>
        <taxon>Streptophyta</taxon>
        <taxon>Embryophyta</taxon>
        <taxon>Tracheophyta</taxon>
        <taxon>Spermatophyta</taxon>
        <taxon>Magnoliopsida</taxon>
        <taxon>Liliopsida</taxon>
        <taxon>Poales</taxon>
        <taxon>Poaceae</taxon>
        <taxon>PACMAD clade</taxon>
        <taxon>Chloridoideae</taxon>
        <taxon>Eragrostideae</taxon>
        <taxon>Eragrostidinae</taxon>
        <taxon>Eragrostis</taxon>
    </lineage>
</organism>
<sequence>MSVSNTRTTVDVLWKDGTRWRGVPSSSLIPFEILNYYEFFPGERVISKSSINVACDEKDLTADPAAAAAGPAARYGVVRSVDVGDQMVRVSWFEMTEHGVELESDETVSIYDLLLEPYYDKAFYGNLVVRLQPLETDIAANDLSWVGHVIDLCDDGCVQVKWGDTTTSKVLPHEISVIKEQSISEMEEEMRDWVANDAIKEDQENKDEDHAIAAAVLPHEISVVEEQIFCEMEEGMGDWVAIDAVKDAHEDTDENHAAAAAVTNINHMHIPMGNTTADNRGDGGEASTPLVSGITQGLMRLAAEVREKGKRFLVRDAESTRSEPAEMENVVGEDVDSNVCSEEKSSANARGDALFNFPQFGVEQRSRRITTFSKMRSRAFEDRMDLLRVAMVGAVGTPYQDGLFFFDLQLPPTYPDVPPLVHYHSFGLKLNPNLGVSGTVCLSLLDTFEGEGVEVWSPKMSTILQVVVSIQGLVLTAQPFYKDSSHEEYLGKPEAAHSEVLHAEDACLLTLRMMQHLLRRPPAGFEELVRRHFRRRGRFVLRACEAYLHKHHPVGTLDDEADATEVSSGRTCSAGFRLSLARFMPRLVEAFTTIGADGCEHFDRFLLALGASAGGHGLSSRPRTA</sequence>
<evidence type="ECO:0000313" key="6">
    <source>
        <dbReference type="Proteomes" id="UP000324897"/>
    </source>
</evidence>
<dbReference type="InterPro" id="IPR057734">
    <property type="entry name" value="UBE2O-like_SH3-C"/>
</dbReference>
<dbReference type="PROSITE" id="PS50127">
    <property type="entry name" value="UBC_2"/>
    <property type="match status" value="1"/>
</dbReference>
<feature type="region of interest" description="Disordered" evidence="3">
    <location>
        <begin position="317"/>
        <end position="337"/>
    </location>
</feature>
<dbReference type="SUPFAM" id="SSF54495">
    <property type="entry name" value="UBC-like"/>
    <property type="match status" value="1"/>
</dbReference>
<feature type="non-terminal residue" evidence="5">
    <location>
        <position position="1"/>
    </location>
</feature>
<dbReference type="OrthoDB" id="47801at2759"/>
<dbReference type="AlphaFoldDB" id="A0A5J9VY64"/>
<dbReference type="Gramene" id="TVU40577">
    <property type="protein sequence ID" value="TVU40577"/>
    <property type="gene ID" value="EJB05_14044"/>
</dbReference>
<dbReference type="PANTHER" id="PTHR46116:SF32">
    <property type="entry name" value="OS05G0153132 PROTEIN"/>
    <property type="match status" value="1"/>
</dbReference>
<name>A0A5J9VY64_9POAL</name>
<dbReference type="PANTHER" id="PTHR46116">
    <property type="entry name" value="(E3-INDEPENDENT) E2 UBIQUITIN-CONJUGATING ENZYME"/>
    <property type="match status" value="1"/>
</dbReference>
<proteinExistence type="predicted"/>
<feature type="domain" description="UBC core" evidence="4">
    <location>
        <begin position="357"/>
        <end position="515"/>
    </location>
</feature>
<dbReference type="SMART" id="SM00212">
    <property type="entry name" value="UBCc"/>
    <property type="match status" value="1"/>
</dbReference>
<evidence type="ECO:0000256" key="3">
    <source>
        <dbReference type="SAM" id="MobiDB-lite"/>
    </source>
</evidence>
<keyword evidence="2" id="KW-0833">Ubl conjugation pathway</keyword>
<reference evidence="5 6" key="1">
    <citation type="journal article" date="2019" name="Sci. Rep.">
        <title>A high-quality genome of Eragrostis curvula grass provides insights into Poaceae evolution and supports new strategies to enhance forage quality.</title>
        <authorList>
            <person name="Carballo J."/>
            <person name="Santos B.A.C.M."/>
            <person name="Zappacosta D."/>
            <person name="Garbus I."/>
            <person name="Selva J.P."/>
            <person name="Gallo C.A."/>
            <person name="Diaz A."/>
            <person name="Albertini E."/>
            <person name="Caccamo M."/>
            <person name="Echenique V."/>
        </authorList>
    </citation>
    <scope>NUCLEOTIDE SEQUENCE [LARGE SCALE GENOMIC DNA]</scope>
    <source>
        <strain evidence="6">cv. Victoria</strain>
        <tissue evidence="5">Leaf</tissue>
    </source>
</reference>
<comment type="caution">
    <text evidence="5">The sequence shown here is derived from an EMBL/GenBank/DDBJ whole genome shotgun (WGS) entry which is preliminary data.</text>
</comment>
<evidence type="ECO:0000256" key="1">
    <source>
        <dbReference type="ARBA" id="ARBA00022679"/>
    </source>
</evidence>
<gene>
    <name evidence="5" type="ORF">EJB05_14044</name>
</gene>
<dbReference type="Pfam" id="PF23043">
    <property type="entry name" value="SH3-B_UBE2O"/>
    <property type="match status" value="1"/>
</dbReference>
<dbReference type="GO" id="GO:0061631">
    <property type="term" value="F:ubiquitin conjugating enzyme activity"/>
    <property type="evidence" value="ECO:0007669"/>
    <property type="project" value="TreeGrafter"/>
</dbReference>